<feature type="binding site" evidence="11">
    <location>
        <position position="146"/>
    </location>
    <ligand>
        <name>Mg(2+)</name>
        <dbReference type="ChEBI" id="CHEBI:18420"/>
    </ligand>
</feature>
<dbReference type="GO" id="GO:0016114">
    <property type="term" value="P:terpenoid biosynthetic process"/>
    <property type="evidence" value="ECO:0007669"/>
    <property type="project" value="UniProtKB-UniRule"/>
</dbReference>
<dbReference type="AlphaFoldDB" id="A0A366LC67"/>
<accession>A0A366LC67</accession>
<dbReference type="NCBIfam" id="TIGR00204">
    <property type="entry name" value="dxs"/>
    <property type="match status" value="1"/>
</dbReference>
<dbReference type="Pfam" id="PF02779">
    <property type="entry name" value="Transket_pyr"/>
    <property type="match status" value="1"/>
</dbReference>
<dbReference type="CDD" id="cd07033">
    <property type="entry name" value="TPP_PYR_DXS_TK_like"/>
    <property type="match status" value="1"/>
</dbReference>
<dbReference type="GO" id="GO:0019288">
    <property type="term" value="P:isopentenyl diphosphate biosynthetic process, methylerythritol 4-phosphate pathway"/>
    <property type="evidence" value="ECO:0007669"/>
    <property type="project" value="TreeGrafter"/>
</dbReference>
<dbReference type="NCBIfam" id="NF003933">
    <property type="entry name" value="PRK05444.2-2"/>
    <property type="match status" value="1"/>
</dbReference>
<dbReference type="SUPFAM" id="SSF52518">
    <property type="entry name" value="Thiamin diphosphate-binding fold (THDP-binding)"/>
    <property type="match status" value="2"/>
</dbReference>
<evidence type="ECO:0000256" key="8">
    <source>
        <dbReference type="ARBA" id="ARBA00023052"/>
    </source>
</evidence>
<dbReference type="HAMAP" id="MF_00315">
    <property type="entry name" value="DXP_synth"/>
    <property type="match status" value="1"/>
</dbReference>
<dbReference type="FunFam" id="3.40.50.970:FF:000005">
    <property type="entry name" value="1-deoxy-D-xylulose-5-phosphate synthase"/>
    <property type="match status" value="1"/>
</dbReference>
<dbReference type="CDD" id="cd02007">
    <property type="entry name" value="TPP_DXS"/>
    <property type="match status" value="1"/>
</dbReference>
<evidence type="ECO:0000256" key="11">
    <source>
        <dbReference type="HAMAP-Rule" id="MF_00315"/>
    </source>
</evidence>
<dbReference type="PANTHER" id="PTHR43322:SF5">
    <property type="entry name" value="1-DEOXY-D-XYLULOSE-5-PHOSPHATE SYNTHASE, CHLOROPLASTIC"/>
    <property type="match status" value="1"/>
</dbReference>
<keyword evidence="4 11" id="KW-0808">Transferase</keyword>
<dbReference type="InterPro" id="IPR009014">
    <property type="entry name" value="Transketo_C/PFOR_II"/>
</dbReference>
<protein>
    <recommendedName>
        <fullName evidence="11">1-deoxy-D-xylulose-5-phosphate synthase</fullName>
        <ecNumber evidence="11">2.2.1.7</ecNumber>
    </recommendedName>
    <alternativeName>
        <fullName evidence="11">1-deoxyxylulose-5-phosphate synthase</fullName>
        <shortName evidence="11">DXP synthase</shortName>
        <shortName evidence="11">DXPS</shortName>
    </alternativeName>
</protein>
<comment type="cofactor">
    <cofactor evidence="11">
        <name>thiamine diphosphate</name>
        <dbReference type="ChEBI" id="CHEBI:58937"/>
    </cofactor>
    <text evidence="11">Binds 1 thiamine pyrophosphate per subunit.</text>
</comment>
<feature type="binding site" evidence="11">
    <location>
        <position position="175"/>
    </location>
    <ligand>
        <name>thiamine diphosphate</name>
        <dbReference type="ChEBI" id="CHEBI:58937"/>
    </ligand>
</feature>
<feature type="binding site" evidence="11">
    <location>
        <position position="73"/>
    </location>
    <ligand>
        <name>thiamine diphosphate</name>
        <dbReference type="ChEBI" id="CHEBI:58937"/>
    </ligand>
</feature>
<dbReference type="FunFam" id="3.40.50.920:FF:000002">
    <property type="entry name" value="1-deoxy-D-xylulose-5-phosphate synthase"/>
    <property type="match status" value="1"/>
</dbReference>
<comment type="caution">
    <text evidence="13">The sequence shown here is derived from an EMBL/GenBank/DDBJ whole genome shotgun (WGS) entry which is preliminary data.</text>
</comment>
<keyword evidence="14" id="KW-1185">Reference proteome</keyword>
<dbReference type="Gene3D" id="3.40.50.920">
    <property type="match status" value="1"/>
</dbReference>
<dbReference type="PROSITE" id="PS00802">
    <property type="entry name" value="TRANSKETOLASE_2"/>
    <property type="match status" value="1"/>
</dbReference>
<feature type="binding site" evidence="11">
    <location>
        <begin position="147"/>
        <end position="148"/>
    </location>
    <ligand>
        <name>thiamine diphosphate</name>
        <dbReference type="ChEBI" id="CHEBI:58937"/>
    </ligand>
</feature>
<dbReference type="InterPro" id="IPR005477">
    <property type="entry name" value="Dxylulose-5-P_synthase"/>
</dbReference>
<organism evidence="13 14">
    <name type="scientific">Pedobacter miscanthi</name>
    <dbReference type="NCBI Taxonomy" id="2259170"/>
    <lineage>
        <taxon>Bacteria</taxon>
        <taxon>Pseudomonadati</taxon>
        <taxon>Bacteroidota</taxon>
        <taxon>Sphingobacteriia</taxon>
        <taxon>Sphingobacteriales</taxon>
        <taxon>Sphingobacteriaceae</taxon>
        <taxon>Pedobacter</taxon>
    </lineage>
</organism>
<evidence type="ECO:0000256" key="4">
    <source>
        <dbReference type="ARBA" id="ARBA00022679"/>
    </source>
</evidence>
<dbReference type="Pfam" id="PF02780">
    <property type="entry name" value="Transketolase_C"/>
    <property type="match status" value="1"/>
</dbReference>
<evidence type="ECO:0000256" key="2">
    <source>
        <dbReference type="ARBA" id="ARBA00011081"/>
    </source>
</evidence>
<evidence type="ECO:0000256" key="7">
    <source>
        <dbReference type="ARBA" id="ARBA00022977"/>
    </source>
</evidence>
<dbReference type="Pfam" id="PF13292">
    <property type="entry name" value="DXP_synthase_N"/>
    <property type="match status" value="1"/>
</dbReference>
<proteinExistence type="inferred from homology"/>
<keyword evidence="5 11" id="KW-0479">Metal-binding</keyword>
<keyword evidence="9 11" id="KW-0414">Isoprene biosynthesis</keyword>
<dbReference type="PANTHER" id="PTHR43322">
    <property type="entry name" value="1-D-DEOXYXYLULOSE 5-PHOSPHATE SYNTHASE-RELATED"/>
    <property type="match status" value="1"/>
</dbReference>
<dbReference type="UniPathway" id="UPA00064">
    <property type="reaction ID" value="UER00091"/>
</dbReference>
<evidence type="ECO:0000256" key="5">
    <source>
        <dbReference type="ARBA" id="ARBA00022723"/>
    </source>
</evidence>
<dbReference type="Proteomes" id="UP000252081">
    <property type="component" value="Unassembled WGS sequence"/>
</dbReference>
<dbReference type="InterPro" id="IPR005475">
    <property type="entry name" value="Transketolase-like_Pyr-bd"/>
</dbReference>
<evidence type="ECO:0000313" key="14">
    <source>
        <dbReference type="Proteomes" id="UP000252081"/>
    </source>
</evidence>
<keyword evidence="8 11" id="KW-0786">Thiamine pyrophosphate</keyword>
<dbReference type="GO" id="GO:0030976">
    <property type="term" value="F:thiamine pyrophosphate binding"/>
    <property type="evidence" value="ECO:0007669"/>
    <property type="project" value="UniProtKB-UniRule"/>
</dbReference>
<evidence type="ECO:0000256" key="3">
    <source>
        <dbReference type="ARBA" id="ARBA00011738"/>
    </source>
</evidence>
<dbReference type="SUPFAM" id="SSF52922">
    <property type="entry name" value="TK C-terminal domain-like"/>
    <property type="match status" value="1"/>
</dbReference>
<keyword evidence="7 11" id="KW-0784">Thiamine biosynthesis</keyword>
<evidence type="ECO:0000313" key="13">
    <source>
        <dbReference type="EMBL" id="RBQ11481.1"/>
    </source>
</evidence>
<evidence type="ECO:0000256" key="9">
    <source>
        <dbReference type="ARBA" id="ARBA00023229"/>
    </source>
</evidence>
<comment type="function">
    <text evidence="10 11">Catalyzes the acyloin condensation reaction between C atoms 2 and 3 of pyruvate and glyceraldehyde 3-phosphate to yield 1-deoxy-D-xylulose-5-phosphate (DXP).</text>
</comment>
<evidence type="ECO:0000259" key="12">
    <source>
        <dbReference type="SMART" id="SM00861"/>
    </source>
</evidence>
<comment type="pathway">
    <text evidence="1 11">Metabolic intermediate biosynthesis; 1-deoxy-D-xylulose 5-phosphate biosynthesis; 1-deoxy-D-xylulose 5-phosphate from D-glyceraldehyde 3-phosphate and pyruvate: step 1/1.</text>
</comment>
<name>A0A366LC67_9SPHI</name>
<comment type="similarity">
    <text evidence="2 11">Belongs to the transketolase family. DXPS subfamily.</text>
</comment>
<comment type="subunit">
    <text evidence="3 11">Homodimer.</text>
</comment>
<gene>
    <name evidence="11 13" type="primary">dxs</name>
    <name evidence="13" type="ORF">DRW42_03185</name>
</gene>
<evidence type="ECO:0000256" key="10">
    <source>
        <dbReference type="ARBA" id="ARBA00055605"/>
    </source>
</evidence>
<dbReference type="Gene3D" id="3.40.50.970">
    <property type="match status" value="2"/>
</dbReference>
<dbReference type="InterPro" id="IPR020826">
    <property type="entry name" value="Transketolase_BS"/>
</dbReference>
<dbReference type="InterPro" id="IPR033248">
    <property type="entry name" value="Transketolase_C"/>
</dbReference>
<dbReference type="GO" id="GO:0005829">
    <property type="term" value="C:cytosol"/>
    <property type="evidence" value="ECO:0007669"/>
    <property type="project" value="TreeGrafter"/>
</dbReference>
<keyword evidence="6 11" id="KW-0460">Magnesium</keyword>
<evidence type="ECO:0000256" key="6">
    <source>
        <dbReference type="ARBA" id="ARBA00022842"/>
    </source>
</evidence>
<feature type="binding site" evidence="11">
    <location>
        <position position="287"/>
    </location>
    <ligand>
        <name>thiamine diphosphate</name>
        <dbReference type="ChEBI" id="CHEBI:58937"/>
    </ligand>
</feature>
<feature type="binding site" evidence="11">
    <location>
        <begin position="114"/>
        <end position="116"/>
    </location>
    <ligand>
        <name>thiamine diphosphate</name>
        <dbReference type="ChEBI" id="CHEBI:58937"/>
    </ligand>
</feature>
<dbReference type="SMART" id="SM00861">
    <property type="entry name" value="Transket_pyr"/>
    <property type="match status" value="1"/>
</dbReference>
<comment type="cofactor">
    <cofactor evidence="11">
        <name>Mg(2+)</name>
        <dbReference type="ChEBI" id="CHEBI:18420"/>
    </cofactor>
    <text evidence="11">Binds 1 Mg(2+) ion per subunit.</text>
</comment>
<dbReference type="GO" id="GO:0000287">
    <property type="term" value="F:magnesium ion binding"/>
    <property type="evidence" value="ECO:0007669"/>
    <property type="project" value="UniProtKB-UniRule"/>
</dbReference>
<sequence length="637" mass="70466">MALSYNIDTPQELRTLPISSLADFCEELRFSLIDNISLNGGHFSSNLGVVELTVALHYVFNTPEDKLVWDVGHQAYPHKLLTGRKSLFHTNRRQGGISGFPCMEESEFDAFGTGHSSTSISAILGMACAARYRNELNRQHIAVIGDGALTAGLAFEGLNNAGFEKANMLIVLNDNNMSIDPNTGALQSYLTELTAGKQYNALKSRIKRLLLLIGQDNNWPLAKIRQLEKIIKAGILDYSNFFEALDIRYFGPVDGHDIQKLISILEKLKDIPGPKILHCVTVKGKGYLPAVTDKANWHATGKFNRQSGVRLQDEKQHGIKTFQEVFGDTLLKLARKNKRIIAITPAMLSGSALTTMKKEMPDRVFDVGITEQHAVTFSAGLAADGLIPFCTIYSTFLQRAYDQVIHDAALQKLNIVFCIDRAGVVGPDGPTHHGAFDISFLRCVPNIIGASPIDLEDFKNLLYTAQDKKEHGPFAIRYPKGIGIAQDTNSAFMKLEIGKGRKIRDGEHIAILSLGPVGQYAIEACKELALEQIEVAHYDLRFFKPLDEKILHQVFQKFSVVVTIEDGSITGGVGSGVMEFMVEHGYSPVLKRLGLPDTFASQGTQQQIHEQYGYDKKSIIGLIKKLHHNFSIINSKK</sequence>
<dbReference type="PROSITE" id="PS00801">
    <property type="entry name" value="TRANSKETOLASE_1"/>
    <property type="match status" value="1"/>
</dbReference>
<feature type="binding site" evidence="11">
    <location>
        <position position="175"/>
    </location>
    <ligand>
        <name>Mg(2+)</name>
        <dbReference type="ChEBI" id="CHEBI:18420"/>
    </ligand>
</feature>
<dbReference type="EC" id="2.2.1.7" evidence="11"/>
<dbReference type="GO" id="GO:0009228">
    <property type="term" value="P:thiamine biosynthetic process"/>
    <property type="evidence" value="ECO:0007669"/>
    <property type="project" value="UniProtKB-UniRule"/>
</dbReference>
<comment type="catalytic activity">
    <reaction evidence="11">
        <text>D-glyceraldehyde 3-phosphate + pyruvate + H(+) = 1-deoxy-D-xylulose 5-phosphate + CO2</text>
        <dbReference type="Rhea" id="RHEA:12605"/>
        <dbReference type="ChEBI" id="CHEBI:15361"/>
        <dbReference type="ChEBI" id="CHEBI:15378"/>
        <dbReference type="ChEBI" id="CHEBI:16526"/>
        <dbReference type="ChEBI" id="CHEBI:57792"/>
        <dbReference type="ChEBI" id="CHEBI:59776"/>
        <dbReference type="EC" id="2.2.1.7"/>
    </reaction>
</comment>
<feature type="domain" description="Transketolase-like pyrimidine-binding" evidence="12">
    <location>
        <begin position="320"/>
        <end position="486"/>
    </location>
</feature>
<evidence type="ECO:0000256" key="1">
    <source>
        <dbReference type="ARBA" id="ARBA00004980"/>
    </source>
</evidence>
<feature type="binding site" evidence="11">
    <location>
        <position position="371"/>
    </location>
    <ligand>
        <name>thiamine diphosphate</name>
        <dbReference type="ChEBI" id="CHEBI:58937"/>
    </ligand>
</feature>
<reference evidence="13 14" key="1">
    <citation type="submission" date="2018-07" db="EMBL/GenBank/DDBJ databases">
        <title>A draft genome of a endophytic bacteria, a new species of Pedobacter.</title>
        <authorList>
            <person name="Zhang Z.D."/>
            <person name="Chen Z.J."/>
        </authorList>
    </citation>
    <scope>NUCLEOTIDE SEQUENCE [LARGE SCALE GENOMIC DNA]</scope>
    <source>
        <strain evidence="13 14">RS10</strain>
    </source>
</reference>
<dbReference type="OrthoDB" id="9803371at2"/>
<dbReference type="EMBL" id="QNQU01000002">
    <property type="protein sequence ID" value="RBQ11481.1"/>
    <property type="molecule type" value="Genomic_DNA"/>
</dbReference>
<dbReference type="InterPro" id="IPR049557">
    <property type="entry name" value="Transketolase_CS"/>
</dbReference>
<dbReference type="InterPro" id="IPR029061">
    <property type="entry name" value="THDP-binding"/>
</dbReference>
<dbReference type="GO" id="GO:0008661">
    <property type="term" value="F:1-deoxy-D-xylulose-5-phosphate synthase activity"/>
    <property type="evidence" value="ECO:0007669"/>
    <property type="project" value="UniProtKB-UniRule"/>
</dbReference>
<dbReference type="RefSeq" id="WP_113947395.1">
    <property type="nucleotide sequence ID" value="NZ_QNQU01000002.1"/>
</dbReference>